<evidence type="ECO:0000313" key="1">
    <source>
        <dbReference type="EMBL" id="KAK6544627.1"/>
    </source>
</evidence>
<evidence type="ECO:0000313" key="2">
    <source>
        <dbReference type="Proteomes" id="UP001365542"/>
    </source>
</evidence>
<sequence length="110" mass="12454">MRLSLDGGDRWQLLQLARYLFCAPLQCYNIPRTLDKASFEETRLRNHIDFFRVDLKMLLLNIQQDLDLSADDFGKCCAAVDCLLEAFENLLDGTFLGFGGVDGTSLVDMV</sequence>
<organism evidence="1 2">
    <name type="scientific">Orbilia ellipsospora</name>
    <dbReference type="NCBI Taxonomy" id="2528407"/>
    <lineage>
        <taxon>Eukaryota</taxon>
        <taxon>Fungi</taxon>
        <taxon>Dikarya</taxon>
        <taxon>Ascomycota</taxon>
        <taxon>Pezizomycotina</taxon>
        <taxon>Orbiliomycetes</taxon>
        <taxon>Orbiliales</taxon>
        <taxon>Orbiliaceae</taxon>
        <taxon>Orbilia</taxon>
    </lineage>
</organism>
<dbReference type="AlphaFoldDB" id="A0AAV9XUJ8"/>
<proteinExistence type="predicted"/>
<reference evidence="1 2" key="1">
    <citation type="submission" date="2019-10" db="EMBL/GenBank/DDBJ databases">
        <authorList>
            <person name="Palmer J.M."/>
        </authorList>
    </citation>
    <scope>NUCLEOTIDE SEQUENCE [LARGE SCALE GENOMIC DNA]</scope>
    <source>
        <strain evidence="1 2">TWF694</strain>
    </source>
</reference>
<keyword evidence="2" id="KW-1185">Reference proteome</keyword>
<dbReference type="Proteomes" id="UP001365542">
    <property type="component" value="Unassembled WGS sequence"/>
</dbReference>
<name>A0AAV9XUJ8_9PEZI</name>
<accession>A0AAV9XUJ8</accession>
<comment type="caution">
    <text evidence="1">The sequence shown here is derived from an EMBL/GenBank/DDBJ whole genome shotgun (WGS) entry which is preliminary data.</text>
</comment>
<dbReference type="EMBL" id="JAVHJO010000001">
    <property type="protein sequence ID" value="KAK6544627.1"/>
    <property type="molecule type" value="Genomic_DNA"/>
</dbReference>
<protein>
    <submittedName>
        <fullName evidence="1">Uncharacterized protein</fullName>
    </submittedName>
</protein>
<gene>
    <name evidence="1" type="ORF">TWF694_001316</name>
</gene>